<gene>
    <name evidence="1" type="ORF">SAMN06269117_10929</name>
</gene>
<protein>
    <recommendedName>
        <fullName evidence="3">DUF4388 domain-containing protein</fullName>
    </recommendedName>
</protein>
<evidence type="ECO:0000313" key="2">
    <source>
        <dbReference type="Proteomes" id="UP000317315"/>
    </source>
</evidence>
<dbReference type="OrthoDB" id="9931406at2"/>
<accession>A0A521C2D4</accession>
<proteinExistence type="predicted"/>
<sequence length="231" mass="26332">MTFQEVLFGLLSVHTKKTLLVKGKDWKGEVSIKGENIIDVVVENDGILEGIEGLKFIFDRENEIKSVDLMPLKVEKGRCQIGQMELFSLLSDKFELPGEELSTDIGDFSETIQTEENILREDKGTTSEIEREILRVSSEFFDQKSIKYIITNESNNSEIKVSIVDLIKETLAYKNCSEGEIVETFSKYFLLIVYSGENFIALIIDSKELPDFKLNEPFIIGELRKLLTSQN</sequence>
<organism evidence="1 2">
    <name type="scientific">Balnearium lithotrophicum</name>
    <dbReference type="NCBI Taxonomy" id="223788"/>
    <lineage>
        <taxon>Bacteria</taxon>
        <taxon>Pseudomonadati</taxon>
        <taxon>Aquificota</taxon>
        <taxon>Aquificia</taxon>
        <taxon>Desulfurobacteriales</taxon>
        <taxon>Desulfurobacteriaceae</taxon>
        <taxon>Balnearium</taxon>
    </lineage>
</organism>
<dbReference type="Proteomes" id="UP000317315">
    <property type="component" value="Unassembled WGS sequence"/>
</dbReference>
<keyword evidence="2" id="KW-1185">Reference proteome</keyword>
<dbReference type="AlphaFoldDB" id="A0A521C2D4"/>
<evidence type="ECO:0008006" key="3">
    <source>
        <dbReference type="Google" id="ProtNLM"/>
    </source>
</evidence>
<reference evidence="1 2" key="1">
    <citation type="submission" date="2017-05" db="EMBL/GenBank/DDBJ databases">
        <authorList>
            <person name="Varghese N."/>
            <person name="Submissions S."/>
        </authorList>
    </citation>
    <scope>NUCLEOTIDE SEQUENCE [LARGE SCALE GENOMIC DNA]</scope>
    <source>
        <strain evidence="1 2">DSM 16304</strain>
    </source>
</reference>
<name>A0A521C2D4_9BACT</name>
<evidence type="ECO:0000313" key="1">
    <source>
        <dbReference type="EMBL" id="SMO53495.1"/>
    </source>
</evidence>
<dbReference type="EMBL" id="FXTM01000009">
    <property type="protein sequence ID" value="SMO53495.1"/>
    <property type="molecule type" value="Genomic_DNA"/>
</dbReference>
<dbReference type="RefSeq" id="WP_142935086.1">
    <property type="nucleotide sequence ID" value="NZ_FXTM01000009.1"/>
</dbReference>